<dbReference type="InterPro" id="IPR013108">
    <property type="entry name" value="Amidohydro_3"/>
</dbReference>
<evidence type="ECO:0000313" key="4">
    <source>
        <dbReference type="EMBL" id="QGM46525.1"/>
    </source>
</evidence>
<dbReference type="InterPro" id="IPR032466">
    <property type="entry name" value="Metal_Hydrolase"/>
</dbReference>
<dbReference type="SUPFAM" id="SSF51338">
    <property type="entry name" value="Composite domain of metallo-dependent hydrolases"/>
    <property type="match status" value="1"/>
</dbReference>
<evidence type="ECO:0000313" key="5">
    <source>
        <dbReference type="Proteomes" id="UP000309061"/>
    </source>
</evidence>
<dbReference type="Gene3D" id="3.20.20.140">
    <property type="entry name" value="Metal-dependent hydrolases"/>
    <property type="match status" value="1"/>
</dbReference>
<keyword evidence="4" id="KW-0378">Hydrolase</keyword>
<dbReference type="AlphaFoldDB" id="A0A6B8KHS5"/>
<evidence type="ECO:0000259" key="3">
    <source>
        <dbReference type="Pfam" id="PF07969"/>
    </source>
</evidence>
<feature type="chain" id="PRO_5025561618" evidence="2">
    <location>
        <begin position="26"/>
        <end position="600"/>
    </location>
</feature>
<organism evidence="4 5">
    <name type="scientific">Methylocystis heyeri</name>
    <dbReference type="NCBI Taxonomy" id="391905"/>
    <lineage>
        <taxon>Bacteria</taxon>
        <taxon>Pseudomonadati</taxon>
        <taxon>Pseudomonadota</taxon>
        <taxon>Alphaproteobacteria</taxon>
        <taxon>Hyphomicrobiales</taxon>
        <taxon>Methylocystaceae</taxon>
        <taxon>Methylocystis</taxon>
    </lineage>
</organism>
<name>A0A6B8KHS5_9HYPH</name>
<accession>A0A6B8KHS5</accession>
<dbReference type="RefSeq" id="WP_136496757.1">
    <property type="nucleotide sequence ID" value="NZ_CP046052.1"/>
</dbReference>
<dbReference type="PANTHER" id="PTHR22642:SF20">
    <property type="entry name" value="AMIDOHYDROLASE 3 DOMAIN-CONTAINING PROTEIN"/>
    <property type="match status" value="1"/>
</dbReference>
<dbReference type="KEGG" id="mhey:H2LOC_012940"/>
<dbReference type="Gene3D" id="2.30.40.10">
    <property type="entry name" value="Urease, subunit C, domain 1"/>
    <property type="match status" value="1"/>
</dbReference>
<evidence type="ECO:0000256" key="2">
    <source>
        <dbReference type="SAM" id="SignalP"/>
    </source>
</evidence>
<dbReference type="CDD" id="cd01300">
    <property type="entry name" value="YtcJ_like"/>
    <property type="match status" value="1"/>
</dbReference>
<gene>
    <name evidence="4" type="ORF">H2LOC_012940</name>
</gene>
<dbReference type="Gene3D" id="3.10.310.70">
    <property type="match status" value="1"/>
</dbReference>
<proteinExistence type="predicted"/>
<dbReference type="OrthoDB" id="9811399at2"/>
<dbReference type="PANTHER" id="PTHR22642">
    <property type="entry name" value="IMIDAZOLONEPROPIONASE"/>
    <property type="match status" value="1"/>
</dbReference>
<feature type="domain" description="Amidohydrolase 3" evidence="3">
    <location>
        <begin position="76"/>
        <end position="577"/>
    </location>
</feature>
<dbReference type="InterPro" id="IPR011059">
    <property type="entry name" value="Metal-dep_hydrolase_composite"/>
</dbReference>
<dbReference type="SUPFAM" id="SSF51556">
    <property type="entry name" value="Metallo-dependent hydrolases"/>
    <property type="match status" value="1"/>
</dbReference>
<feature type="signal peptide" evidence="2">
    <location>
        <begin position="1"/>
        <end position="25"/>
    </location>
</feature>
<dbReference type="Proteomes" id="UP000309061">
    <property type="component" value="Chromosome"/>
</dbReference>
<feature type="region of interest" description="Disordered" evidence="1">
    <location>
        <begin position="579"/>
        <end position="600"/>
    </location>
</feature>
<reference evidence="4 5" key="1">
    <citation type="submission" date="2019-11" db="EMBL/GenBank/DDBJ databases">
        <title>The genome sequence of Methylocystis heyeri.</title>
        <authorList>
            <person name="Oshkin I.Y."/>
            <person name="Miroshnikov K."/>
            <person name="Dedysh S.N."/>
        </authorList>
    </citation>
    <scope>NUCLEOTIDE SEQUENCE [LARGE SCALE GENOMIC DNA]</scope>
    <source>
        <strain evidence="4 5">H2</strain>
    </source>
</reference>
<keyword evidence="5" id="KW-1185">Reference proteome</keyword>
<evidence type="ECO:0000256" key="1">
    <source>
        <dbReference type="SAM" id="MobiDB-lite"/>
    </source>
</evidence>
<sequence length="600" mass="66135">MTRRQLVASGVAVGALAATAQPALSAPETVTVFRNGRIYTVEDSQPWAQAVAVRGRRIVYVGDDAGAVKFAGPGADVYDLNGRMMLPGFVEAHWHLATVAFARGAWVNYDRTEEIYEALRQYAKSHPDEKIISGFGWIAADFPATGPRKEPLDEIIPDRPVLLISNDFHNYWVNSKFLEMAGIDKNTPRDVVPGSSWFEKDPKTGEPTGFMSEPPALFAALEALEKHGIQPYGLKSAAAAMEEWQPKLAGAGITTFFDAGFVLWPDQQHNGFDILLDLERRGKLLQRVVGSYYYNDAKIDPLPIIRAYKKKYQTALVQANVLKLVADGTELTRTAYYLQPYVGKGDWRGEPLIPPDVFNRVVNAADAEGFDMHVHAVGDAAVRMTLDAYEGAMKANGSRDRRHTLCHAFLTAPEDIPRFKKLGVVANTQIQWGVPDASQLLIREILGEERWSRMYSFKSFMNSGATVSFGADALATGYKVVYKPLEAIQAGHTRQEPGKPDGPLQPPASERLSIAELIRGYTLNGAYQLRKENEIGSIKVGKLADLVVLEQNLFDVAPHDIGKVKVQLTMMDGRITHRDGIEPAAMAKPAGRKRSSRKSG</sequence>
<dbReference type="InterPro" id="IPR033932">
    <property type="entry name" value="YtcJ-like"/>
</dbReference>
<dbReference type="GO" id="GO:0016810">
    <property type="term" value="F:hydrolase activity, acting on carbon-nitrogen (but not peptide) bonds"/>
    <property type="evidence" value="ECO:0007669"/>
    <property type="project" value="InterPro"/>
</dbReference>
<dbReference type="Pfam" id="PF07969">
    <property type="entry name" value="Amidohydro_3"/>
    <property type="match status" value="1"/>
</dbReference>
<feature type="compositionally biased region" description="Basic residues" evidence="1">
    <location>
        <begin position="590"/>
        <end position="600"/>
    </location>
</feature>
<protein>
    <submittedName>
        <fullName evidence="4">Amidohydrolase family protein</fullName>
    </submittedName>
</protein>
<keyword evidence="2" id="KW-0732">Signal</keyword>
<dbReference type="EMBL" id="CP046052">
    <property type="protein sequence ID" value="QGM46525.1"/>
    <property type="molecule type" value="Genomic_DNA"/>
</dbReference>